<dbReference type="PANTHER" id="PTHR13225:SF3">
    <property type="entry name" value="UPF0489 PROTEIN C5ORF22"/>
    <property type="match status" value="1"/>
</dbReference>
<sequence length="394" mass="45139">MSKRQSEDSNKPTYSLKRFKEIPIFVVEDHNEVLPFIYKCIGSKHLPLVGNTLLHFDSHPDMLIPHGMNADTVFDKYELFSALSIENWILPAAFAGHFSKILWIKPSWAHQLSEGNHRFKIGKETNSNEIRVTCLENYFLGDTLFCKEENLSDIKEIELEVFTLSTQELVSNTDGIDSELNASVNNRIKTLFSRFLDVGTSFILDIDLDFFSTRNPFRELYKNADLYNELKPIYQLSIPDKTNLKAVEDALVIRKAKLEQLSSAWLYVEKHGNLEGFSGDLVPIFQIEVLADRIKNCYNSVDWGMIHDAGCTWDDTGLPEHVSSKEEITKMIEGHFSSFLHLLPGSPTVVTVSRSSEDDYCPPEDVDWIQEKVLEVLKHKFETTNVILDYECDT</sequence>
<evidence type="ECO:0000256" key="1">
    <source>
        <dbReference type="ARBA" id="ARBA00007099"/>
    </source>
</evidence>
<organism evidence="2">
    <name type="scientific">Cuerna arida</name>
    <dbReference type="NCBI Taxonomy" id="1464854"/>
    <lineage>
        <taxon>Eukaryota</taxon>
        <taxon>Metazoa</taxon>
        <taxon>Ecdysozoa</taxon>
        <taxon>Arthropoda</taxon>
        <taxon>Hexapoda</taxon>
        <taxon>Insecta</taxon>
        <taxon>Pterygota</taxon>
        <taxon>Neoptera</taxon>
        <taxon>Paraneoptera</taxon>
        <taxon>Hemiptera</taxon>
        <taxon>Auchenorrhyncha</taxon>
        <taxon>Membracoidea</taxon>
        <taxon>Cicadellidae</taxon>
        <taxon>Cicadellinae</taxon>
        <taxon>Proconiini</taxon>
        <taxon>Cuerna</taxon>
    </lineage>
</organism>
<name>A0A1B6GCS5_9HEMI</name>
<dbReference type="EMBL" id="GECZ01009531">
    <property type="protein sequence ID" value="JAS60238.1"/>
    <property type="molecule type" value="Transcribed_RNA"/>
</dbReference>
<dbReference type="InterPro" id="IPR024131">
    <property type="entry name" value="UPF0489"/>
</dbReference>
<comment type="similarity">
    <text evidence="1">Belongs to the UPF0489 family.</text>
</comment>
<protein>
    <submittedName>
        <fullName evidence="2">Uncharacterized protein</fullName>
    </submittedName>
</protein>
<dbReference type="AlphaFoldDB" id="A0A1B6GCS5"/>
<reference evidence="2" key="1">
    <citation type="submission" date="2015-11" db="EMBL/GenBank/DDBJ databases">
        <title>De novo transcriptome assembly of four potential Pierce s Disease insect vectors from Arizona vineyards.</title>
        <authorList>
            <person name="Tassone E.E."/>
        </authorList>
    </citation>
    <scope>NUCLEOTIDE SEQUENCE</scope>
</reference>
<gene>
    <name evidence="2" type="ORF">g.10892</name>
</gene>
<proteinExistence type="inferred from homology"/>
<accession>A0A1B6GCS5</accession>
<dbReference type="PANTHER" id="PTHR13225">
    <property type="entry name" value="MISEXPRESSION SUPPRESSOR OF RAS 6"/>
    <property type="match status" value="1"/>
</dbReference>
<evidence type="ECO:0000313" key="2">
    <source>
        <dbReference type="EMBL" id="JAS60238.1"/>
    </source>
</evidence>
<dbReference type="Pfam" id="PF12640">
    <property type="entry name" value="UPF0489"/>
    <property type="match status" value="1"/>
</dbReference>